<comment type="caution">
    <text evidence="2">The sequence shown here is derived from an EMBL/GenBank/DDBJ whole genome shotgun (WGS) entry which is preliminary data.</text>
</comment>
<keyword evidence="5" id="KW-1185">Reference proteome</keyword>
<dbReference type="OrthoDB" id="9799173at2"/>
<dbReference type="EMBL" id="FMBM01000001">
    <property type="protein sequence ID" value="SCC79186.1"/>
    <property type="molecule type" value="Genomic_DNA"/>
</dbReference>
<feature type="domain" description="Antitoxin SocA-like Panacea" evidence="1">
    <location>
        <begin position="29"/>
        <end position="128"/>
    </location>
</feature>
<dbReference type="RefSeq" id="WP_131817695.1">
    <property type="nucleotide sequence ID" value="NZ_FMBM01000001.1"/>
</dbReference>
<dbReference type="Pfam" id="PF13274">
    <property type="entry name" value="SocA_Panacea"/>
    <property type="match status" value="1"/>
</dbReference>
<dbReference type="EMBL" id="LJSX01000018">
    <property type="protein sequence ID" value="KPQ10144.1"/>
    <property type="molecule type" value="Genomic_DNA"/>
</dbReference>
<reference evidence="2 4" key="1">
    <citation type="submission" date="2015-09" db="EMBL/GenBank/DDBJ databases">
        <title>Identification and resolution of microdiversity through metagenomic sequencing of parallel consortia.</title>
        <authorList>
            <person name="Nelson W.C."/>
            <person name="Romine M.F."/>
            <person name="Lindemann S.R."/>
        </authorList>
    </citation>
    <scope>NUCLEOTIDE SEQUENCE [LARGE SCALE GENOMIC DNA]</scope>
    <source>
        <strain evidence="2">HL-109</strain>
    </source>
</reference>
<dbReference type="AlphaFoldDB" id="A0A0P7XRA2"/>
<organism evidence="2 4">
    <name type="scientific">Saliniramus fredricksonii</name>
    <dbReference type="NCBI Taxonomy" id="1653334"/>
    <lineage>
        <taxon>Bacteria</taxon>
        <taxon>Pseudomonadati</taxon>
        <taxon>Pseudomonadota</taxon>
        <taxon>Alphaproteobacteria</taxon>
        <taxon>Hyphomicrobiales</taxon>
        <taxon>Salinarimonadaceae</taxon>
        <taxon>Saliniramus</taxon>
    </lineage>
</organism>
<proteinExistence type="predicted"/>
<evidence type="ECO:0000259" key="1">
    <source>
        <dbReference type="Pfam" id="PF13274"/>
    </source>
</evidence>
<dbReference type="Proteomes" id="UP000050497">
    <property type="component" value="Unassembled WGS sequence"/>
</dbReference>
<accession>A0A0P7XRA2</accession>
<evidence type="ECO:0000313" key="4">
    <source>
        <dbReference type="Proteomes" id="UP000050497"/>
    </source>
</evidence>
<dbReference type="InterPro" id="IPR025272">
    <property type="entry name" value="SocA_Panacea"/>
</dbReference>
<evidence type="ECO:0000313" key="2">
    <source>
        <dbReference type="EMBL" id="KPQ10144.1"/>
    </source>
</evidence>
<dbReference type="Proteomes" id="UP000182800">
    <property type="component" value="Unassembled WGS sequence"/>
</dbReference>
<name>A0A0P7XRA2_9HYPH</name>
<gene>
    <name evidence="3" type="ORF">GA0071312_0730</name>
    <name evidence="2" type="ORF">HLUCCO17_11925</name>
</gene>
<reference evidence="3 5" key="2">
    <citation type="submission" date="2016-08" db="EMBL/GenBank/DDBJ databases">
        <authorList>
            <person name="Varghese N."/>
            <person name="Submissions Spin"/>
        </authorList>
    </citation>
    <scope>NUCLEOTIDE SEQUENCE [LARGE SCALE GENOMIC DNA]</scope>
    <source>
        <strain evidence="3 5">HL-109</strain>
    </source>
</reference>
<evidence type="ECO:0000313" key="3">
    <source>
        <dbReference type="EMBL" id="SCC79186.1"/>
    </source>
</evidence>
<evidence type="ECO:0000313" key="5">
    <source>
        <dbReference type="Proteomes" id="UP000182800"/>
    </source>
</evidence>
<sequence>MGGHDARAIANHILDMAKEHGREITVMQLLKLIYIANGWSWALLGKPLVRDPVEAWQYGPVYPSVYRDFRRFGGQPIREKSAMLNGALPYSCRLDDQERELLDSTVRHYGGLHAFRLSEMTHEPGTPWSQIREGNGAYTEIPQKLIRAHFETLRDERRQREQEKQK</sequence>
<protein>
    <submittedName>
        <fullName evidence="3">Uncharacterized phage-associated protein</fullName>
    </submittedName>
</protein>